<dbReference type="InterPro" id="IPR050654">
    <property type="entry name" value="AChE-related_enzymes"/>
</dbReference>
<evidence type="ECO:0000256" key="3">
    <source>
        <dbReference type="RuleBase" id="RU361235"/>
    </source>
</evidence>
<dbReference type="InterPro" id="IPR029058">
    <property type="entry name" value="AB_hydrolase_fold"/>
</dbReference>
<keyword evidence="6" id="KW-1185">Reference proteome</keyword>
<dbReference type="Pfam" id="PF00135">
    <property type="entry name" value="COesterase"/>
    <property type="match status" value="1"/>
</dbReference>
<proteinExistence type="inferred from homology"/>
<dbReference type="PANTHER" id="PTHR43918">
    <property type="entry name" value="ACETYLCHOLINESTERASE"/>
    <property type="match status" value="1"/>
</dbReference>
<reference evidence="5 6" key="1">
    <citation type="submission" date="2024-02" db="EMBL/GenBank/DDBJ databases">
        <title>De novo assembly and annotation of 12 fungi associated with fruit tree decline syndrome in Ontario, Canada.</title>
        <authorList>
            <person name="Sulman M."/>
            <person name="Ellouze W."/>
            <person name="Ilyukhin E."/>
        </authorList>
    </citation>
    <scope>NUCLEOTIDE SEQUENCE [LARGE SCALE GENOMIC DNA]</scope>
    <source>
        <strain evidence="5 6">M169</strain>
    </source>
</reference>
<protein>
    <recommendedName>
        <fullName evidence="3">Carboxylic ester hydrolase</fullName>
        <ecNumber evidence="3">3.1.1.-</ecNumber>
    </recommendedName>
</protein>
<dbReference type="EMBL" id="JAKNSF020000129">
    <property type="protein sequence ID" value="KAK7713072.1"/>
    <property type="molecule type" value="Genomic_DNA"/>
</dbReference>
<dbReference type="InterPro" id="IPR002018">
    <property type="entry name" value="CarbesteraseB"/>
</dbReference>
<dbReference type="Proteomes" id="UP001430848">
    <property type="component" value="Unassembled WGS sequence"/>
</dbReference>
<dbReference type="PROSITE" id="PS00122">
    <property type="entry name" value="CARBOXYLESTERASE_B_1"/>
    <property type="match status" value="1"/>
</dbReference>
<dbReference type="EC" id="3.1.1.-" evidence="3"/>
<evidence type="ECO:0000259" key="4">
    <source>
        <dbReference type="Pfam" id="PF00135"/>
    </source>
</evidence>
<gene>
    <name evidence="5" type="ORF">SLS63_012154</name>
</gene>
<organism evidence="5 6">
    <name type="scientific">Diaporthe eres</name>
    <name type="common">Phomopsis oblonga</name>
    <dbReference type="NCBI Taxonomy" id="83184"/>
    <lineage>
        <taxon>Eukaryota</taxon>
        <taxon>Fungi</taxon>
        <taxon>Dikarya</taxon>
        <taxon>Ascomycota</taxon>
        <taxon>Pezizomycotina</taxon>
        <taxon>Sordariomycetes</taxon>
        <taxon>Sordariomycetidae</taxon>
        <taxon>Diaporthales</taxon>
        <taxon>Diaporthaceae</taxon>
        <taxon>Diaporthe</taxon>
        <taxon>Diaporthe eres species complex</taxon>
    </lineage>
</organism>
<comment type="similarity">
    <text evidence="1 3">Belongs to the type-B carboxylesterase/lipase family.</text>
</comment>
<comment type="caution">
    <text evidence="5">The sequence shown here is derived from an EMBL/GenBank/DDBJ whole genome shotgun (WGS) entry which is preliminary data.</text>
</comment>
<dbReference type="Gene3D" id="3.40.50.1820">
    <property type="entry name" value="alpha/beta hydrolase"/>
    <property type="match status" value="1"/>
</dbReference>
<dbReference type="SUPFAM" id="SSF53474">
    <property type="entry name" value="alpha/beta-Hydrolases"/>
    <property type="match status" value="1"/>
</dbReference>
<accession>A0ABR1NS16</accession>
<keyword evidence="2 3" id="KW-0378">Hydrolase</keyword>
<sequence length="262" mass="27487">MFDGTGFASEHSLVVVTFNYRLNVFGFPNSPQLSLDEQNLGFLDQRLALDWVQSNIHAFGGDPSKVTIAGESSGGGSVDRLVTTMHPNPPFRAAACSSGQATVSAIGREAGPVSWAALASLVGCSDGDDEIACVRATDGKTIRDVIVANGLDFSPVNDNVTQMELPYLPARAAGAVATVPLLIGSTGQEGTFLAIQYNVNISAVTESEVVQLIGSISGGDTQITEAIMQVVLLIQQSTGIPLFYAAVQVFTELIYQCVSPTD</sequence>
<evidence type="ECO:0000313" key="5">
    <source>
        <dbReference type="EMBL" id="KAK7713072.1"/>
    </source>
</evidence>
<evidence type="ECO:0000256" key="1">
    <source>
        <dbReference type="ARBA" id="ARBA00005964"/>
    </source>
</evidence>
<dbReference type="PANTHER" id="PTHR43918:SF4">
    <property type="entry name" value="CARBOXYLIC ESTER HYDROLASE"/>
    <property type="match status" value="1"/>
</dbReference>
<dbReference type="InterPro" id="IPR019826">
    <property type="entry name" value="Carboxylesterase_B_AS"/>
</dbReference>
<evidence type="ECO:0000256" key="2">
    <source>
        <dbReference type="ARBA" id="ARBA00022801"/>
    </source>
</evidence>
<name>A0ABR1NS16_DIAER</name>
<evidence type="ECO:0000313" key="6">
    <source>
        <dbReference type="Proteomes" id="UP001430848"/>
    </source>
</evidence>
<feature type="domain" description="Carboxylesterase type B" evidence="4">
    <location>
        <begin position="2"/>
        <end position="206"/>
    </location>
</feature>